<evidence type="ECO:0000256" key="14">
    <source>
        <dbReference type="ARBA" id="ARBA00049244"/>
    </source>
</evidence>
<dbReference type="InterPro" id="IPR036397">
    <property type="entry name" value="RNaseH_sf"/>
</dbReference>
<evidence type="ECO:0000256" key="9">
    <source>
        <dbReference type="ARBA" id="ARBA00022908"/>
    </source>
</evidence>
<dbReference type="InterPro" id="IPR039537">
    <property type="entry name" value="Retrotran_Ty1/copia-like"/>
</dbReference>
<protein>
    <recommendedName>
        <fullName evidence="15">Integrase catalytic domain-containing protein</fullName>
    </recommendedName>
</protein>
<dbReference type="SUPFAM" id="SSF53098">
    <property type="entry name" value="Ribonuclease H-like"/>
    <property type="match status" value="1"/>
</dbReference>
<keyword evidence="11" id="KW-0239">DNA-directed DNA polymerase</keyword>
<keyword evidence="7" id="KW-0460">Magnesium</keyword>
<evidence type="ECO:0000256" key="3">
    <source>
        <dbReference type="ARBA" id="ARBA00022722"/>
    </source>
</evidence>
<dbReference type="EMBL" id="AVOT02002709">
    <property type="protein sequence ID" value="MBW0471258.1"/>
    <property type="molecule type" value="Genomic_DNA"/>
</dbReference>
<keyword evidence="2" id="KW-0548">Nucleotidyltransferase</keyword>
<dbReference type="PANTHER" id="PTHR42648">
    <property type="entry name" value="TRANSPOSASE, PUTATIVE-RELATED"/>
    <property type="match status" value="1"/>
</dbReference>
<dbReference type="GO" id="GO:0032196">
    <property type="term" value="P:transposition"/>
    <property type="evidence" value="ECO:0007669"/>
    <property type="project" value="UniProtKB-KW"/>
</dbReference>
<evidence type="ECO:0000256" key="6">
    <source>
        <dbReference type="ARBA" id="ARBA00022801"/>
    </source>
</evidence>
<keyword evidence="9" id="KW-0229">DNA integration</keyword>
<evidence type="ECO:0000256" key="1">
    <source>
        <dbReference type="ARBA" id="ARBA00022578"/>
    </source>
</evidence>
<dbReference type="InterPro" id="IPR012337">
    <property type="entry name" value="RNaseH-like_sf"/>
</dbReference>
<dbReference type="PANTHER" id="PTHR42648:SF11">
    <property type="entry name" value="TRANSPOSON TY4-P GAG-POL POLYPROTEIN"/>
    <property type="match status" value="1"/>
</dbReference>
<dbReference type="PROSITE" id="PS50994">
    <property type="entry name" value="INTEGRASE"/>
    <property type="match status" value="1"/>
</dbReference>
<dbReference type="Proteomes" id="UP000765509">
    <property type="component" value="Unassembled WGS sequence"/>
</dbReference>
<keyword evidence="6" id="KW-0378">Hydrolase</keyword>
<keyword evidence="12" id="KW-0233">DNA recombination</keyword>
<accession>A0A9Q3BU10</accession>
<evidence type="ECO:0000256" key="13">
    <source>
        <dbReference type="ARBA" id="ARBA00048173"/>
    </source>
</evidence>
<feature type="domain" description="Integrase catalytic" evidence="15">
    <location>
        <begin position="53"/>
        <end position="117"/>
    </location>
</feature>
<organism evidence="16 17">
    <name type="scientific">Austropuccinia psidii MF-1</name>
    <dbReference type="NCBI Taxonomy" id="1389203"/>
    <lineage>
        <taxon>Eukaryota</taxon>
        <taxon>Fungi</taxon>
        <taxon>Dikarya</taxon>
        <taxon>Basidiomycota</taxon>
        <taxon>Pucciniomycotina</taxon>
        <taxon>Pucciniomycetes</taxon>
        <taxon>Pucciniales</taxon>
        <taxon>Sphaerophragmiaceae</taxon>
        <taxon>Austropuccinia</taxon>
    </lineage>
</organism>
<name>A0A9Q3BU10_9BASI</name>
<dbReference type="AlphaFoldDB" id="A0A9Q3BU10"/>
<dbReference type="GO" id="GO:0005634">
    <property type="term" value="C:nucleus"/>
    <property type="evidence" value="ECO:0007669"/>
    <property type="project" value="UniProtKB-ARBA"/>
</dbReference>
<keyword evidence="10" id="KW-0695">RNA-directed DNA polymerase</keyword>
<proteinExistence type="predicted"/>
<dbReference type="InterPro" id="IPR001584">
    <property type="entry name" value="Integrase_cat-core"/>
</dbReference>
<keyword evidence="4" id="KW-0479">Metal-binding</keyword>
<dbReference type="GO" id="GO:0003887">
    <property type="term" value="F:DNA-directed DNA polymerase activity"/>
    <property type="evidence" value="ECO:0007669"/>
    <property type="project" value="UniProtKB-KW"/>
</dbReference>
<evidence type="ECO:0000256" key="10">
    <source>
        <dbReference type="ARBA" id="ARBA00022918"/>
    </source>
</evidence>
<evidence type="ECO:0000256" key="11">
    <source>
        <dbReference type="ARBA" id="ARBA00022932"/>
    </source>
</evidence>
<keyword evidence="3" id="KW-0540">Nuclease</keyword>
<evidence type="ECO:0000256" key="8">
    <source>
        <dbReference type="ARBA" id="ARBA00022884"/>
    </source>
</evidence>
<evidence type="ECO:0000256" key="4">
    <source>
        <dbReference type="ARBA" id="ARBA00022723"/>
    </source>
</evidence>
<comment type="catalytic activity">
    <reaction evidence="14">
        <text>DNA(n) + a 2'-deoxyribonucleoside 5'-triphosphate = DNA(n+1) + diphosphate</text>
        <dbReference type="Rhea" id="RHEA:22508"/>
        <dbReference type="Rhea" id="RHEA-COMP:17339"/>
        <dbReference type="Rhea" id="RHEA-COMP:17340"/>
        <dbReference type="ChEBI" id="CHEBI:33019"/>
        <dbReference type="ChEBI" id="CHEBI:61560"/>
        <dbReference type="ChEBI" id="CHEBI:173112"/>
        <dbReference type="EC" id="2.7.7.7"/>
    </reaction>
</comment>
<dbReference type="GO" id="GO:0016787">
    <property type="term" value="F:hydrolase activity"/>
    <property type="evidence" value="ECO:0007669"/>
    <property type="project" value="UniProtKB-KW"/>
</dbReference>
<evidence type="ECO:0000313" key="17">
    <source>
        <dbReference type="Proteomes" id="UP000765509"/>
    </source>
</evidence>
<comment type="catalytic activity">
    <reaction evidence="13">
        <text>DNA(n) + a 2'-deoxyribonucleoside 5'-triphosphate = DNA(n+1) + diphosphate</text>
        <dbReference type="Rhea" id="RHEA:22508"/>
        <dbReference type="Rhea" id="RHEA-COMP:17339"/>
        <dbReference type="Rhea" id="RHEA-COMP:17340"/>
        <dbReference type="ChEBI" id="CHEBI:33019"/>
        <dbReference type="ChEBI" id="CHEBI:61560"/>
        <dbReference type="ChEBI" id="CHEBI:173112"/>
        <dbReference type="EC" id="2.7.7.49"/>
    </reaction>
</comment>
<dbReference type="GO" id="GO:0006310">
    <property type="term" value="P:DNA recombination"/>
    <property type="evidence" value="ECO:0007669"/>
    <property type="project" value="UniProtKB-KW"/>
</dbReference>
<reference evidence="16" key="1">
    <citation type="submission" date="2021-03" db="EMBL/GenBank/DDBJ databases">
        <title>Draft genome sequence of rust myrtle Austropuccinia psidii MF-1, a brazilian biotype.</title>
        <authorList>
            <person name="Quecine M.C."/>
            <person name="Pachon D.M.R."/>
            <person name="Bonatelli M.L."/>
            <person name="Correr F.H."/>
            <person name="Franceschini L.M."/>
            <person name="Leite T.F."/>
            <person name="Margarido G.R.A."/>
            <person name="Almeida C.A."/>
            <person name="Ferrarezi J.A."/>
            <person name="Labate C.A."/>
        </authorList>
    </citation>
    <scope>NUCLEOTIDE SEQUENCE</scope>
    <source>
        <strain evidence="16">MF-1</strain>
    </source>
</reference>
<evidence type="ECO:0000256" key="7">
    <source>
        <dbReference type="ARBA" id="ARBA00022842"/>
    </source>
</evidence>
<keyword evidence="5" id="KW-0255">Endonuclease</keyword>
<evidence type="ECO:0000313" key="16">
    <source>
        <dbReference type="EMBL" id="MBW0471258.1"/>
    </source>
</evidence>
<keyword evidence="17" id="KW-1185">Reference proteome</keyword>
<comment type="caution">
    <text evidence="16">The sequence shown here is derived from an EMBL/GenBank/DDBJ whole genome shotgun (WGS) entry which is preliminary data.</text>
</comment>
<dbReference type="Gene3D" id="3.30.420.10">
    <property type="entry name" value="Ribonuclease H-like superfamily/Ribonuclease H"/>
    <property type="match status" value="1"/>
</dbReference>
<keyword evidence="11" id="KW-0808">Transferase</keyword>
<dbReference type="OrthoDB" id="3243429at2759"/>
<dbReference type="GO" id="GO:0046872">
    <property type="term" value="F:metal ion binding"/>
    <property type="evidence" value="ECO:0007669"/>
    <property type="project" value="UniProtKB-KW"/>
</dbReference>
<evidence type="ECO:0000259" key="15">
    <source>
        <dbReference type="PROSITE" id="PS50994"/>
    </source>
</evidence>
<keyword evidence="1" id="KW-0815">Transposition</keyword>
<dbReference type="GO" id="GO:0015074">
    <property type="term" value="P:DNA integration"/>
    <property type="evidence" value="ECO:0007669"/>
    <property type="project" value="UniProtKB-KW"/>
</dbReference>
<evidence type="ECO:0000256" key="2">
    <source>
        <dbReference type="ARBA" id="ARBA00022695"/>
    </source>
</evidence>
<dbReference type="GO" id="GO:0003723">
    <property type="term" value="F:RNA binding"/>
    <property type="evidence" value="ECO:0007669"/>
    <property type="project" value="UniProtKB-KW"/>
</dbReference>
<dbReference type="GO" id="GO:0004519">
    <property type="term" value="F:endonuclease activity"/>
    <property type="evidence" value="ECO:0007669"/>
    <property type="project" value="UniProtKB-KW"/>
</dbReference>
<sequence>MGLPHSDAPCKTCDLSKMCSLPFDNQFEHKSEAYNQFIIVKRMMENIHDRSIKKLVSDRGGEFLNEKFKKLAEEQGFTHFFSPPETPQHNGFAERANRTILEKARCMPSTSNLPNNY</sequence>
<keyword evidence="8" id="KW-0694">RNA-binding</keyword>
<gene>
    <name evidence="16" type="ORF">O181_010973</name>
</gene>
<evidence type="ECO:0000256" key="5">
    <source>
        <dbReference type="ARBA" id="ARBA00022759"/>
    </source>
</evidence>
<dbReference type="GO" id="GO:0003964">
    <property type="term" value="F:RNA-directed DNA polymerase activity"/>
    <property type="evidence" value="ECO:0007669"/>
    <property type="project" value="UniProtKB-KW"/>
</dbReference>
<evidence type="ECO:0000256" key="12">
    <source>
        <dbReference type="ARBA" id="ARBA00023172"/>
    </source>
</evidence>